<organism evidence="1 2">
    <name type="scientific">Jutongia hominis</name>
    <dbReference type="NCBI Taxonomy" id="2763664"/>
    <lineage>
        <taxon>Bacteria</taxon>
        <taxon>Bacillati</taxon>
        <taxon>Bacillota</taxon>
        <taxon>Clostridia</taxon>
        <taxon>Lachnospirales</taxon>
        <taxon>Lachnospiraceae</taxon>
        <taxon>Jutongia</taxon>
    </lineage>
</organism>
<reference evidence="1 2" key="1">
    <citation type="submission" date="2020-08" db="EMBL/GenBank/DDBJ databases">
        <title>Genome public.</title>
        <authorList>
            <person name="Liu C."/>
            <person name="Sun Q."/>
        </authorList>
    </citation>
    <scope>NUCLEOTIDE SEQUENCE [LARGE SCALE GENOMIC DNA]</scope>
    <source>
        <strain evidence="1 2">BX3</strain>
    </source>
</reference>
<name>A0ABR7MSW4_9FIRM</name>
<gene>
    <name evidence="1" type="ORF">H8700_01125</name>
</gene>
<accession>A0ABR7MSW4</accession>
<evidence type="ECO:0000313" key="2">
    <source>
        <dbReference type="Proteomes" id="UP000637513"/>
    </source>
</evidence>
<evidence type="ECO:0000313" key="1">
    <source>
        <dbReference type="EMBL" id="MBC8556327.1"/>
    </source>
</evidence>
<comment type="caution">
    <text evidence="1">The sequence shown here is derived from an EMBL/GenBank/DDBJ whole genome shotgun (WGS) entry which is preliminary data.</text>
</comment>
<protein>
    <submittedName>
        <fullName evidence="1">GNAT family acetyltransferase</fullName>
    </submittedName>
</protein>
<dbReference type="EMBL" id="JACRSW010000001">
    <property type="protein sequence ID" value="MBC8556327.1"/>
    <property type="molecule type" value="Genomic_DNA"/>
</dbReference>
<proteinExistence type="predicted"/>
<keyword evidence="2" id="KW-1185">Reference proteome</keyword>
<dbReference type="Proteomes" id="UP000637513">
    <property type="component" value="Unassembled WGS sequence"/>
</dbReference>
<sequence>MSNVEERFRDPKFLYDIKSFYDKGAVLKASFQGMRYQVERVVADEEKHLKATIWPEPFCFEKTADEKKESKEFAYSDEGLLALHQWLCDSYDTKKEKWEHARDFPLDGIMS</sequence>
<dbReference type="RefSeq" id="WP_249302381.1">
    <property type="nucleotide sequence ID" value="NZ_JACRSW010000001.1"/>
</dbReference>